<gene>
    <name evidence="2" type="ORF">IF188_19210</name>
</gene>
<organism evidence="2 3">
    <name type="scientific">Microbacterium helvum</name>
    <dbReference type="NCBI Taxonomy" id="2773713"/>
    <lineage>
        <taxon>Bacteria</taxon>
        <taxon>Bacillati</taxon>
        <taxon>Actinomycetota</taxon>
        <taxon>Actinomycetes</taxon>
        <taxon>Micrococcales</taxon>
        <taxon>Microbacteriaceae</taxon>
        <taxon>Microbacterium</taxon>
    </lineage>
</organism>
<keyword evidence="1" id="KW-0472">Membrane</keyword>
<evidence type="ECO:0000256" key="1">
    <source>
        <dbReference type="SAM" id="Phobius"/>
    </source>
</evidence>
<accession>A0ABR8NT70</accession>
<evidence type="ECO:0000313" key="3">
    <source>
        <dbReference type="Proteomes" id="UP000598426"/>
    </source>
</evidence>
<dbReference type="Proteomes" id="UP000598426">
    <property type="component" value="Unassembled WGS sequence"/>
</dbReference>
<name>A0ABR8NT70_9MICO</name>
<dbReference type="Gene3D" id="3.90.20.10">
    <property type="match status" value="1"/>
</dbReference>
<keyword evidence="1" id="KW-1133">Transmembrane helix</keyword>
<protein>
    <recommendedName>
        <fullName evidence="4">DUF2746 domain-containing protein</fullName>
    </recommendedName>
</protein>
<comment type="caution">
    <text evidence="2">The sequence shown here is derived from an EMBL/GenBank/DDBJ whole genome shotgun (WGS) entry which is preliminary data.</text>
</comment>
<feature type="transmembrane region" description="Helical" evidence="1">
    <location>
        <begin position="6"/>
        <end position="26"/>
    </location>
</feature>
<dbReference type="SUPFAM" id="SSF58064">
    <property type="entry name" value="Influenza hemagglutinin (stalk)"/>
    <property type="match status" value="1"/>
</dbReference>
<dbReference type="EMBL" id="JACXZS010000017">
    <property type="protein sequence ID" value="MBD3943827.1"/>
    <property type="molecule type" value="Genomic_DNA"/>
</dbReference>
<reference evidence="2 3" key="1">
    <citation type="submission" date="2020-09" db="EMBL/GenBank/DDBJ databases">
        <title>Isolation and identification of active actinomycetes.</title>
        <authorList>
            <person name="Li X."/>
        </authorList>
    </citation>
    <scope>NUCLEOTIDE SEQUENCE [LARGE SCALE GENOMIC DNA]</scope>
    <source>
        <strain evidence="2 3">NEAU-LLC</strain>
    </source>
</reference>
<keyword evidence="3" id="KW-1185">Reference proteome</keyword>
<proteinExistence type="predicted"/>
<sequence length="109" mass="11758">MNADNWLYIAALTTVMLGGTTIIVTLTNRSTTSAIHGLRGEVGGQIDSLRGDLGGKIDKLQGEVNGLRGEMSARFEAVDARFEAVNTRIDNLDRDVQALVKHTFGIDRG</sequence>
<evidence type="ECO:0000313" key="2">
    <source>
        <dbReference type="EMBL" id="MBD3943827.1"/>
    </source>
</evidence>
<keyword evidence="1" id="KW-0812">Transmembrane</keyword>
<evidence type="ECO:0008006" key="4">
    <source>
        <dbReference type="Google" id="ProtNLM"/>
    </source>
</evidence>